<name>A0ABV9Y2L9_9PSEU</name>
<feature type="transmembrane region" description="Helical" evidence="1">
    <location>
        <begin position="55"/>
        <end position="77"/>
    </location>
</feature>
<dbReference type="EMBL" id="JBHSJB010000017">
    <property type="protein sequence ID" value="MFC5055974.1"/>
    <property type="molecule type" value="Genomic_DNA"/>
</dbReference>
<accession>A0ABV9Y2L9</accession>
<feature type="transmembrane region" description="Helical" evidence="1">
    <location>
        <begin position="173"/>
        <end position="190"/>
    </location>
</feature>
<keyword evidence="1" id="KW-1133">Transmembrane helix</keyword>
<feature type="transmembrane region" description="Helical" evidence="1">
    <location>
        <begin position="148"/>
        <end position="167"/>
    </location>
</feature>
<evidence type="ECO:0000313" key="2">
    <source>
        <dbReference type="EMBL" id="MFC5055974.1"/>
    </source>
</evidence>
<evidence type="ECO:0000256" key="1">
    <source>
        <dbReference type="SAM" id="Phobius"/>
    </source>
</evidence>
<proteinExistence type="predicted"/>
<evidence type="ECO:0000313" key="3">
    <source>
        <dbReference type="Proteomes" id="UP001595833"/>
    </source>
</evidence>
<gene>
    <name evidence="2" type="ORF">ACFPFM_19730</name>
</gene>
<feature type="transmembrane region" description="Helical" evidence="1">
    <location>
        <begin position="121"/>
        <end position="139"/>
    </location>
</feature>
<sequence>MATLTAPVATTTTAARAGDTDNRATYLSFGLAYLVGHGAAAVSGGPDPLLNLPGWLPMTLLGAGLAAGTGYATVAAARAQRGAGTADLLSGRLLGLSWIGGFAALFLAITGLTSTLGTPELPAVLWPAGSGLVVGLLYLGEGAVRRNVLHYGLGTWLALVSTTSLAFGTPGLFWVLALAGGGGYAVATVLEHRRLAAR</sequence>
<organism evidence="2 3">
    <name type="scientific">Saccharothrix xinjiangensis</name>
    <dbReference type="NCBI Taxonomy" id="204798"/>
    <lineage>
        <taxon>Bacteria</taxon>
        <taxon>Bacillati</taxon>
        <taxon>Actinomycetota</taxon>
        <taxon>Actinomycetes</taxon>
        <taxon>Pseudonocardiales</taxon>
        <taxon>Pseudonocardiaceae</taxon>
        <taxon>Saccharothrix</taxon>
    </lineage>
</organism>
<dbReference type="RefSeq" id="WP_344039744.1">
    <property type="nucleotide sequence ID" value="NZ_BAAAKE010000018.1"/>
</dbReference>
<feature type="transmembrane region" description="Helical" evidence="1">
    <location>
        <begin position="89"/>
        <end position="109"/>
    </location>
</feature>
<keyword evidence="1" id="KW-0812">Transmembrane</keyword>
<comment type="caution">
    <text evidence="2">The sequence shown here is derived from an EMBL/GenBank/DDBJ whole genome shotgun (WGS) entry which is preliminary data.</text>
</comment>
<keyword evidence="3" id="KW-1185">Reference proteome</keyword>
<reference evidence="3" key="1">
    <citation type="journal article" date="2019" name="Int. J. Syst. Evol. Microbiol.">
        <title>The Global Catalogue of Microorganisms (GCM) 10K type strain sequencing project: providing services to taxonomists for standard genome sequencing and annotation.</title>
        <authorList>
            <consortium name="The Broad Institute Genomics Platform"/>
            <consortium name="The Broad Institute Genome Sequencing Center for Infectious Disease"/>
            <person name="Wu L."/>
            <person name="Ma J."/>
        </authorList>
    </citation>
    <scope>NUCLEOTIDE SEQUENCE [LARGE SCALE GENOMIC DNA]</scope>
    <source>
        <strain evidence="3">KCTC 12848</strain>
    </source>
</reference>
<keyword evidence="1" id="KW-0472">Membrane</keyword>
<protein>
    <submittedName>
        <fullName evidence="2">ABC transporter permease</fullName>
    </submittedName>
</protein>
<dbReference type="Proteomes" id="UP001595833">
    <property type="component" value="Unassembled WGS sequence"/>
</dbReference>